<dbReference type="PROSITE" id="PS50294">
    <property type="entry name" value="WD_REPEATS_REGION"/>
    <property type="match status" value="1"/>
</dbReference>
<evidence type="ECO:0000259" key="5">
    <source>
        <dbReference type="Pfam" id="PF04494"/>
    </source>
</evidence>
<sequence>METHKKEHLELHSTEIARLASVTIPDHIKESPLAQQFMSNRYTVRLSRYAFELLLAFLQDNKFMLLTRLLNRNVTIRVDNERPSALVREEAIGLSELNPSQLEEHNKQPVQLGALPADPWMIAELEYYLRDEKFDAEPLRDELRKLIKREGGEDTPSRDAVPMPPPKFTDVKKEVEALKELREKLNRQKATTTKSITPSITCFTFHNTYDTLTCLTASADSSLVCAGFSESILKIWSLKGEKLKAYQQHGTNKEITREVEGSDSKRLVGHSGPVYGARISGDKKFAISCSEDTTVRLWSLETFTNLVVYKGHNYP</sequence>
<comment type="subcellular location">
    <subcellularLocation>
        <location evidence="1">Nucleus</location>
    </subcellularLocation>
</comment>
<feature type="coiled-coil region" evidence="4">
    <location>
        <begin position="168"/>
        <end position="195"/>
    </location>
</feature>
<evidence type="ECO:0000256" key="1">
    <source>
        <dbReference type="ARBA" id="ARBA00004123"/>
    </source>
</evidence>
<dbReference type="AlphaFoldDB" id="A0AAD5T254"/>
<dbReference type="GO" id="GO:0016251">
    <property type="term" value="F:RNA polymerase II general transcription initiation factor activity"/>
    <property type="evidence" value="ECO:0007669"/>
    <property type="project" value="TreeGrafter"/>
</dbReference>
<dbReference type="PROSITE" id="PS50082">
    <property type="entry name" value="WD_REPEATS_2"/>
    <property type="match status" value="1"/>
</dbReference>
<dbReference type="Pfam" id="PF04494">
    <property type="entry name" value="TFIID_NTD2"/>
    <property type="match status" value="1"/>
</dbReference>
<evidence type="ECO:0000313" key="6">
    <source>
        <dbReference type="EMBL" id="KAJ3120958.1"/>
    </source>
</evidence>
<dbReference type="GO" id="GO:0006367">
    <property type="term" value="P:transcription initiation at RNA polymerase II promoter"/>
    <property type="evidence" value="ECO:0007669"/>
    <property type="project" value="TreeGrafter"/>
</dbReference>
<dbReference type="InterPro" id="IPR036322">
    <property type="entry name" value="WD40_repeat_dom_sf"/>
</dbReference>
<feature type="non-terminal residue" evidence="6">
    <location>
        <position position="315"/>
    </location>
</feature>
<dbReference type="InterPro" id="IPR037264">
    <property type="entry name" value="TFIID_NTD2_sf"/>
</dbReference>
<dbReference type="Gene3D" id="1.25.40.500">
    <property type="entry name" value="TFIID subunit TAF5, NTD2 domain"/>
    <property type="match status" value="1"/>
</dbReference>
<dbReference type="PANTHER" id="PTHR19879">
    <property type="entry name" value="TRANSCRIPTION INITIATION FACTOR TFIID"/>
    <property type="match status" value="1"/>
</dbReference>
<dbReference type="SUPFAM" id="SSF50978">
    <property type="entry name" value="WD40 repeat-like"/>
    <property type="match status" value="1"/>
</dbReference>
<keyword evidence="3" id="KW-0853">WD repeat</keyword>
<dbReference type="InterPro" id="IPR007582">
    <property type="entry name" value="TFIID_NTD2"/>
</dbReference>
<proteinExistence type="predicted"/>
<dbReference type="Proteomes" id="UP001211907">
    <property type="component" value="Unassembled WGS sequence"/>
</dbReference>
<reference evidence="6" key="1">
    <citation type="submission" date="2020-05" db="EMBL/GenBank/DDBJ databases">
        <title>Phylogenomic resolution of chytrid fungi.</title>
        <authorList>
            <person name="Stajich J.E."/>
            <person name="Amses K."/>
            <person name="Simmons R."/>
            <person name="Seto K."/>
            <person name="Myers J."/>
            <person name="Bonds A."/>
            <person name="Quandt C.A."/>
            <person name="Barry K."/>
            <person name="Liu P."/>
            <person name="Grigoriev I."/>
            <person name="Longcore J.E."/>
            <person name="James T.Y."/>
        </authorList>
    </citation>
    <scope>NUCLEOTIDE SEQUENCE</scope>
    <source>
        <strain evidence="6">JEL0513</strain>
    </source>
</reference>
<comment type="caution">
    <text evidence="6">The sequence shown here is derived from an EMBL/GenBank/DDBJ whole genome shotgun (WGS) entry which is preliminary data.</text>
</comment>
<dbReference type="PANTHER" id="PTHR19879:SF1">
    <property type="entry name" value="CANNONBALL-RELATED"/>
    <property type="match status" value="1"/>
</dbReference>
<feature type="repeat" description="WD" evidence="3">
    <location>
        <begin position="267"/>
        <end position="308"/>
    </location>
</feature>
<evidence type="ECO:0000256" key="2">
    <source>
        <dbReference type="ARBA" id="ARBA00023242"/>
    </source>
</evidence>
<evidence type="ECO:0000256" key="3">
    <source>
        <dbReference type="PROSITE-ProRule" id="PRU00221"/>
    </source>
</evidence>
<evidence type="ECO:0000313" key="7">
    <source>
        <dbReference type="Proteomes" id="UP001211907"/>
    </source>
</evidence>
<gene>
    <name evidence="6" type="primary">TAF5</name>
    <name evidence="6" type="ORF">HK100_012586</name>
</gene>
<protein>
    <submittedName>
        <fullName evidence="6">Transcription initiation factor TFIID subunit 5</fullName>
    </submittedName>
</protein>
<dbReference type="SMART" id="SM00320">
    <property type="entry name" value="WD40"/>
    <property type="match status" value="2"/>
</dbReference>
<dbReference type="Pfam" id="PF00400">
    <property type="entry name" value="WD40"/>
    <property type="match status" value="2"/>
</dbReference>
<dbReference type="GO" id="GO:0005669">
    <property type="term" value="C:transcription factor TFIID complex"/>
    <property type="evidence" value="ECO:0007669"/>
    <property type="project" value="TreeGrafter"/>
</dbReference>
<dbReference type="EMBL" id="JADGJH010000922">
    <property type="protein sequence ID" value="KAJ3120958.1"/>
    <property type="molecule type" value="Genomic_DNA"/>
</dbReference>
<dbReference type="SUPFAM" id="SSF160897">
    <property type="entry name" value="Taf5 N-terminal domain-like"/>
    <property type="match status" value="1"/>
</dbReference>
<keyword evidence="7" id="KW-1185">Reference proteome</keyword>
<dbReference type="InterPro" id="IPR001680">
    <property type="entry name" value="WD40_rpt"/>
</dbReference>
<dbReference type="Gene3D" id="2.130.10.10">
    <property type="entry name" value="YVTN repeat-like/Quinoprotein amine dehydrogenase"/>
    <property type="match status" value="1"/>
</dbReference>
<feature type="domain" description="TFIID subunit TAF5 NTD2" evidence="5">
    <location>
        <begin position="1"/>
        <end position="73"/>
    </location>
</feature>
<name>A0AAD5T254_9FUNG</name>
<keyword evidence="4" id="KW-0175">Coiled coil</keyword>
<organism evidence="6 7">
    <name type="scientific">Physocladia obscura</name>
    <dbReference type="NCBI Taxonomy" id="109957"/>
    <lineage>
        <taxon>Eukaryota</taxon>
        <taxon>Fungi</taxon>
        <taxon>Fungi incertae sedis</taxon>
        <taxon>Chytridiomycota</taxon>
        <taxon>Chytridiomycota incertae sedis</taxon>
        <taxon>Chytridiomycetes</taxon>
        <taxon>Chytridiales</taxon>
        <taxon>Chytriomycetaceae</taxon>
        <taxon>Physocladia</taxon>
    </lineage>
</organism>
<evidence type="ECO:0000256" key="4">
    <source>
        <dbReference type="SAM" id="Coils"/>
    </source>
</evidence>
<dbReference type="InterPro" id="IPR015943">
    <property type="entry name" value="WD40/YVTN_repeat-like_dom_sf"/>
</dbReference>
<accession>A0AAD5T254</accession>
<keyword evidence="2" id="KW-0539">Nucleus</keyword>